<proteinExistence type="predicted"/>
<protein>
    <submittedName>
        <fullName evidence="2">Predicted protein</fullName>
    </submittedName>
</protein>
<sequence length="50" mass="5726">MEVYDVTESNDGHSRLPPSVGEGGTRVRFVMHSVMWIQGSVPYASYRRRQ</sequence>
<reference evidence="3" key="1">
    <citation type="submission" date="2008-10" db="EMBL/GenBank/DDBJ databases">
        <authorList>
            <person name="Molnar K."/>
        </authorList>
    </citation>
    <scope>NUCLEOTIDE SEQUENCE [LARGE SCALE GENOMIC DNA]</scope>
    <source>
        <strain evidence="3">NRRL 15998</strain>
    </source>
</reference>
<name>D6ARC9_STRFL</name>
<dbReference type="EMBL" id="DS999644">
    <property type="protein sequence ID" value="EFE73831.2"/>
    <property type="molecule type" value="Genomic_DNA"/>
</dbReference>
<feature type="region of interest" description="Disordered" evidence="1">
    <location>
        <begin position="1"/>
        <end position="22"/>
    </location>
</feature>
<dbReference type="Proteomes" id="UP000003986">
    <property type="component" value="Unassembled WGS sequence"/>
</dbReference>
<evidence type="ECO:0000256" key="1">
    <source>
        <dbReference type="SAM" id="MobiDB-lite"/>
    </source>
</evidence>
<accession>D6ARC9</accession>
<evidence type="ECO:0000313" key="3">
    <source>
        <dbReference type="Proteomes" id="UP000003986"/>
    </source>
</evidence>
<reference evidence="3" key="2">
    <citation type="submission" date="2008-12" db="EMBL/GenBank/DDBJ databases">
        <title>Annotation of Streptomyces roseosporus strain NRRL 15998.</title>
        <authorList>
            <consortium name="The Broad Institute Genome Sequencing Platform"/>
            <consortium name="Broad Institute Microbial Sequencing Center"/>
            <person name="Fischbach M."/>
            <person name="Ward D."/>
            <person name="Young S."/>
            <person name="Kodira C.D."/>
            <person name="Zeng Q."/>
            <person name="Koehrsen M."/>
            <person name="Godfrey P."/>
            <person name="Alvarado L."/>
            <person name="Berlin A.M."/>
            <person name="Borenstein D."/>
            <person name="Chen Z."/>
            <person name="Engels R."/>
            <person name="Freedman E."/>
            <person name="Gellesch M."/>
            <person name="Goldberg J."/>
            <person name="Griggs A."/>
            <person name="Gujja S."/>
            <person name="Heiman D.I."/>
            <person name="Hepburn T.A."/>
            <person name="Howarth C."/>
            <person name="Jen D."/>
            <person name="Larson L."/>
            <person name="Lewis B."/>
            <person name="Mehta T."/>
            <person name="Park D."/>
            <person name="Pearson M."/>
            <person name="Roberts A."/>
            <person name="Saif S."/>
            <person name="Shea T.D."/>
            <person name="Shenoy N."/>
            <person name="Sisk P."/>
            <person name="Stolte C."/>
            <person name="Sykes S.N."/>
            <person name="Walk T."/>
            <person name="White J."/>
            <person name="Yandava C."/>
            <person name="Straight P."/>
            <person name="Clardy J."/>
            <person name="Hung D."/>
            <person name="Kolter R."/>
            <person name="Mekalanos J."/>
            <person name="Walker S."/>
            <person name="Walsh C.T."/>
            <person name="Wieland B.L.C."/>
            <person name="Ilzarbe M."/>
            <person name="Galagan J."/>
            <person name="Nusbaum C."/>
            <person name="Birren B."/>
        </authorList>
    </citation>
    <scope>NUCLEOTIDE SEQUENCE [LARGE SCALE GENOMIC DNA]</scope>
    <source>
        <strain evidence="3">NRRL 15998</strain>
    </source>
</reference>
<gene>
    <name evidence="2" type="ORF">SSGG_01197</name>
</gene>
<organism evidence="2 3">
    <name type="scientific">Streptomyces filamentosus NRRL 15998</name>
    <dbReference type="NCBI Taxonomy" id="457431"/>
    <lineage>
        <taxon>Bacteria</taxon>
        <taxon>Bacillati</taxon>
        <taxon>Actinomycetota</taxon>
        <taxon>Actinomycetes</taxon>
        <taxon>Kitasatosporales</taxon>
        <taxon>Streptomycetaceae</taxon>
        <taxon>Streptomyces</taxon>
    </lineage>
</organism>
<evidence type="ECO:0000313" key="2">
    <source>
        <dbReference type="EMBL" id="EFE73831.2"/>
    </source>
</evidence>
<dbReference type="AlphaFoldDB" id="D6ARC9"/>